<dbReference type="Proteomes" id="UP001516400">
    <property type="component" value="Unassembled WGS sequence"/>
</dbReference>
<protein>
    <submittedName>
        <fullName evidence="1">Uncharacterized protein</fullName>
    </submittedName>
</protein>
<accession>A0ABD2NB35</accession>
<name>A0ABD2NB35_9CUCU</name>
<gene>
    <name evidence="1" type="ORF">HHI36_020558</name>
</gene>
<keyword evidence="2" id="KW-1185">Reference proteome</keyword>
<dbReference type="EMBL" id="JABFTP020000083">
    <property type="protein sequence ID" value="KAL3275814.1"/>
    <property type="molecule type" value="Genomic_DNA"/>
</dbReference>
<proteinExistence type="predicted"/>
<evidence type="ECO:0000313" key="1">
    <source>
        <dbReference type="EMBL" id="KAL3275814.1"/>
    </source>
</evidence>
<comment type="caution">
    <text evidence="1">The sequence shown here is derived from an EMBL/GenBank/DDBJ whole genome shotgun (WGS) entry which is preliminary data.</text>
</comment>
<dbReference type="AlphaFoldDB" id="A0ABD2NB35"/>
<evidence type="ECO:0000313" key="2">
    <source>
        <dbReference type="Proteomes" id="UP001516400"/>
    </source>
</evidence>
<organism evidence="1 2">
    <name type="scientific">Cryptolaemus montrouzieri</name>
    <dbReference type="NCBI Taxonomy" id="559131"/>
    <lineage>
        <taxon>Eukaryota</taxon>
        <taxon>Metazoa</taxon>
        <taxon>Ecdysozoa</taxon>
        <taxon>Arthropoda</taxon>
        <taxon>Hexapoda</taxon>
        <taxon>Insecta</taxon>
        <taxon>Pterygota</taxon>
        <taxon>Neoptera</taxon>
        <taxon>Endopterygota</taxon>
        <taxon>Coleoptera</taxon>
        <taxon>Polyphaga</taxon>
        <taxon>Cucujiformia</taxon>
        <taxon>Coccinelloidea</taxon>
        <taxon>Coccinellidae</taxon>
        <taxon>Scymninae</taxon>
        <taxon>Scymnini</taxon>
        <taxon>Cryptolaemus</taxon>
    </lineage>
</organism>
<sequence length="100" mass="11880">MSFHRCPTEVSLRNLHQNIVREGFEVFPIREPSHICFSSESLINCDVYIKFCGSLDDYRTNKKGNSPLTIVLINETWQMKTVLLLSMFQRKFRFPLYQKF</sequence>
<reference evidence="1 2" key="1">
    <citation type="journal article" date="2021" name="BMC Biol.">
        <title>Horizontally acquired antibacterial genes associated with adaptive radiation of ladybird beetles.</title>
        <authorList>
            <person name="Li H.S."/>
            <person name="Tang X.F."/>
            <person name="Huang Y.H."/>
            <person name="Xu Z.Y."/>
            <person name="Chen M.L."/>
            <person name="Du X.Y."/>
            <person name="Qiu B.Y."/>
            <person name="Chen P.T."/>
            <person name="Zhang W."/>
            <person name="Slipinski A."/>
            <person name="Escalona H.E."/>
            <person name="Waterhouse R.M."/>
            <person name="Zwick A."/>
            <person name="Pang H."/>
        </authorList>
    </citation>
    <scope>NUCLEOTIDE SEQUENCE [LARGE SCALE GENOMIC DNA]</scope>
    <source>
        <strain evidence="1">SYSU2018</strain>
    </source>
</reference>